<keyword evidence="5 6" id="KW-0472">Membrane</keyword>
<dbReference type="HAMAP" id="MF_01871">
    <property type="entry name" value="DabA"/>
    <property type="match status" value="1"/>
</dbReference>
<accession>A0A1I4S177</accession>
<feature type="binding site" evidence="6">
    <location>
        <position position="507"/>
    </location>
    <ligand>
        <name>Zn(2+)</name>
        <dbReference type="ChEBI" id="CHEBI:29105"/>
    </ligand>
</feature>
<feature type="binding site" evidence="6">
    <location>
        <position position="522"/>
    </location>
    <ligand>
        <name>Zn(2+)</name>
        <dbReference type="ChEBI" id="CHEBI:29105"/>
    </ligand>
</feature>
<comment type="similarity">
    <text evidence="6">Belongs to the inorganic carbon transporter (TC 9.A.2) DabA family.</text>
</comment>
<feature type="binding site" evidence="6">
    <location>
        <position position="345"/>
    </location>
    <ligand>
        <name>Zn(2+)</name>
        <dbReference type="ChEBI" id="CHEBI:29105"/>
    </ligand>
</feature>
<name>A0A1I4S177_9GAMM</name>
<comment type="function">
    <text evidence="6">Part of an energy-coupled inorganic carbon pump.</text>
</comment>
<dbReference type="PANTHER" id="PTHR38344">
    <property type="entry name" value="UPF0753 PROTEIN AQ_863"/>
    <property type="match status" value="1"/>
</dbReference>
<evidence type="ECO:0000256" key="6">
    <source>
        <dbReference type="HAMAP-Rule" id="MF_01871"/>
    </source>
</evidence>
<evidence type="ECO:0000256" key="1">
    <source>
        <dbReference type="ARBA" id="ARBA00022448"/>
    </source>
</evidence>
<dbReference type="STRING" id="1720063.SAMN05216217_108113"/>
<reference evidence="8" key="1">
    <citation type="submission" date="2016-10" db="EMBL/GenBank/DDBJ databases">
        <authorList>
            <person name="Varghese N."/>
            <person name="Submissions S."/>
        </authorList>
    </citation>
    <scope>NUCLEOTIDE SEQUENCE [LARGE SCALE GENOMIC DNA]</scope>
    <source>
        <strain evidence="8">DSM 24213</strain>
    </source>
</reference>
<dbReference type="InterPro" id="IPR018752">
    <property type="entry name" value="DabA"/>
</dbReference>
<keyword evidence="8" id="KW-1185">Reference proteome</keyword>
<keyword evidence="2 6" id="KW-1003">Cell membrane</keyword>
<evidence type="ECO:0000313" key="8">
    <source>
        <dbReference type="Proteomes" id="UP000243629"/>
    </source>
</evidence>
<gene>
    <name evidence="6" type="primary">dabA</name>
    <name evidence="7" type="ORF">SAMN05216217_108113</name>
</gene>
<dbReference type="OrthoDB" id="9805101at2"/>
<keyword evidence="3 6" id="KW-0479">Metal-binding</keyword>
<dbReference type="GO" id="GO:0008270">
    <property type="term" value="F:zinc ion binding"/>
    <property type="evidence" value="ECO:0007669"/>
    <property type="project" value="UniProtKB-UniRule"/>
</dbReference>
<proteinExistence type="inferred from homology"/>
<comment type="cofactor">
    <cofactor evidence="6">
        <name>Zn(2+)</name>
        <dbReference type="ChEBI" id="CHEBI:29105"/>
    </cofactor>
</comment>
<evidence type="ECO:0000256" key="5">
    <source>
        <dbReference type="ARBA" id="ARBA00023136"/>
    </source>
</evidence>
<dbReference type="GO" id="GO:0005886">
    <property type="term" value="C:plasma membrane"/>
    <property type="evidence" value="ECO:0007669"/>
    <property type="project" value="UniProtKB-SubCell"/>
</dbReference>
<evidence type="ECO:0000256" key="4">
    <source>
        <dbReference type="ARBA" id="ARBA00022833"/>
    </source>
</evidence>
<protein>
    <recommendedName>
        <fullName evidence="6">Probable inorganic carbon transporter subunit DabA</fullName>
    </recommendedName>
</protein>
<dbReference type="PANTHER" id="PTHR38344:SF1">
    <property type="entry name" value="INORGANIC CARBON TRANSPORTER SUBUNIT DABA-RELATED"/>
    <property type="match status" value="1"/>
</dbReference>
<sequence length="801" mass="89312">MNSPAAVTSSPAVSLSEARHTALLNACGYIAPAWPLDRMIAVNPWWHMRHWHPAKVASRLSVLAGVQAQLPLSDFRRLWQQGVFTEADLRAAAAKPGTTELVDILCAALDDAELPARSLPQWRNISQLLDELRDPQRMPWQDALQQQISRFCLAALQGNHPLAVPENQCLYHHWHQSIAADSGLEWLLAAPGLRQTFRALPDDLYALLEVALDELRIIPERVTDYAHALLLDVNGWASHLAWQAWQANLEQRQLPPRLLQLLAIRMAWELALWRSQGASKLLAAWQAQQHQLAILETRHAEAQHPLRVLARACELAFQRDLATRLQNAALPGRQTPRLQAVFCIDVRSEPMRRALELQNVAIQTAGFAGFFGLPMAYQAVGSSRLRAQLPGLLAPALRVSESGEQAQALAQRRQRRWNLQAGWQRWSQSATGMFGQVETFGLASLAGLLRASLAGPQSRRPDETYSDWALFDGERSLTHEERLTLASRILEALDLPCFAEEVLLVGHASQSSNNPQACSLECGACGGHSGEVNAAVLADLLNHPGIRADLLRQGWQIPTATRFIAAVHNTTLDSLEVHGTLSTQAQNWLQQAEQQARRWRIGTLEGGLDNRSDQQLLRHLQQRASDWSQVRPEWGLAGNAALIVAPRTLTRGMDLQGRCFLHDYRAEHDPSFQRLEQIMTAPMLVAHWINMQYNTSVWDNRRYGSGNKVLHNVALGQLGLFEGQGGDLRSGLSMQSLHDGSDWRHVPLKLSVYIQAPVTALQQICERHQVLSELVGGEWLYLFSLDKQGVATPVLLRQQTG</sequence>
<keyword evidence="4 6" id="KW-0862">Zinc</keyword>
<dbReference type="Proteomes" id="UP000243629">
    <property type="component" value="Unassembled WGS sequence"/>
</dbReference>
<evidence type="ECO:0000313" key="7">
    <source>
        <dbReference type="EMBL" id="SFM58302.1"/>
    </source>
</evidence>
<keyword evidence="1 6" id="KW-0813">Transport</keyword>
<dbReference type="Pfam" id="PF10070">
    <property type="entry name" value="DabA"/>
    <property type="match status" value="1"/>
</dbReference>
<comment type="subunit">
    <text evidence="6">Forms a complex with DabB.</text>
</comment>
<dbReference type="AlphaFoldDB" id="A0A1I4S177"/>
<evidence type="ECO:0000256" key="2">
    <source>
        <dbReference type="ARBA" id="ARBA00022475"/>
    </source>
</evidence>
<organism evidence="7 8">
    <name type="scientific">Halopseudomonas yangmingensis</name>
    <dbReference type="NCBI Taxonomy" id="1720063"/>
    <lineage>
        <taxon>Bacteria</taxon>
        <taxon>Pseudomonadati</taxon>
        <taxon>Pseudomonadota</taxon>
        <taxon>Gammaproteobacteria</taxon>
        <taxon>Pseudomonadales</taxon>
        <taxon>Pseudomonadaceae</taxon>
        <taxon>Halopseudomonas</taxon>
    </lineage>
</organism>
<evidence type="ECO:0000256" key="3">
    <source>
        <dbReference type="ARBA" id="ARBA00022723"/>
    </source>
</evidence>
<dbReference type="EMBL" id="FOUI01000008">
    <property type="protein sequence ID" value="SFM58302.1"/>
    <property type="molecule type" value="Genomic_DNA"/>
</dbReference>
<comment type="subcellular location">
    <subcellularLocation>
        <location evidence="6">Cell membrane</location>
        <topology evidence="6">Peripheral membrane protein</topology>
    </subcellularLocation>
</comment>
<dbReference type="RefSeq" id="WP_093475864.1">
    <property type="nucleotide sequence ID" value="NZ_FOUI01000008.1"/>
</dbReference>
<feature type="binding site" evidence="6">
    <location>
        <position position="343"/>
    </location>
    <ligand>
        <name>Zn(2+)</name>
        <dbReference type="ChEBI" id="CHEBI:29105"/>
    </ligand>
</feature>